<evidence type="ECO:0000313" key="3">
    <source>
        <dbReference type="Proteomes" id="UP000828390"/>
    </source>
</evidence>
<gene>
    <name evidence="2" type="ORF">DPMN_113702</name>
</gene>
<proteinExistence type="predicted"/>
<sequence length="92" mass="9976">MTSGSIFCGKSHSASGRQHRIGRESCRQATPHWQGIMQAGNTALAGNHAGRQHRIGRESCRQATPHWQGIMQAGNTALAGNHAGRQHRIGRE</sequence>
<reference evidence="2" key="1">
    <citation type="journal article" date="2019" name="bioRxiv">
        <title>The Genome of the Zebra Mussel, Dreissena polymorpha: A Resource for Invasive Species Research.</title>
        <authorList>
            <person name="McCartney M.A."/>
            <person name="Auch B."/>
            <person name="Kono T."/>
            <person name="Mallez S."/>
            <person name="Zhang Y."/>
            <person name="Obille A."/>
            <person name="Becker A."/>
            <person name="Abrahante J.E."/>
            <person name="Garbe J."/>
            <person name="Badalamenti J.P."/>
            <person name="Herman A."/>
            <person name="Mangelson H."/>
            <person name="Liachko I."/>
            <person name="Sullivan S."/>
            <person name="Sone E.D."/>
            <person name="Koren S."/>
            <person name="Silverstein K.A.T."/>
            <person name="Beckman K.B."/>
            <person name="Gohl D.M."/>
        </authorList>
    </citation>
    <scope>NUCLEOTIDE SEQUENCE</scope>
    <source>
        <strain evidence="2">Duluth1</strain>
        <tissue evidence="2">Whole animal</tissue>
    </source>
</reference>
<reference evidence="2" key="2">
    <citation type="submission" date="2020-11" db="EMBL/GenBank/DDBJ databases">
        <authorList>
            <person name="McCartney M.A."/>
            <person name="Auch B."/>
            <person name="Kono T."/>
            <person name="Mallez S."/>
            <person name="Becker A."/>
            <person name="Gohl D.M."/>
            <person name="Silverstein K.A.T."/>
            <person name="Koren S."/>
            <person name="Bechman K.B."/>
            <person name="Herman A."/>
            <person name="Abrahante J.E."/>
            <person name="Garbe J."/>
        </authorList>
    </citation>
    <scope>NUCLEOTIDE SEQUENCE</scope>
    <source>
        <strain evidence="2">Duluth1</strain>
        <tissue evidence="2">Whole animal</tissue>
    </source>
</reference>
<accession>A0A9D4QS39</accession>
<dbReference type="AlphaFoldDB" id="A0A9D4QS39"/>
<dbReference type="EMBL" id="JAIWYP010000004">
    <property type="protein sequence ID" value="KAH3840255.1"/>
    <property type="molecule type" value="Genomic_DNA"/>
</dbReference>
<comment type="caution">
    <text evidence="2">The sequence shown here is derived from an EMBL/GenBank/DDBJ whole genome shotgun (WGS) entry which is preliminary data.</text>
</comment>
<protein>
    <submittedName>
        <fullName evidence="2">Uncharacterized protein</fullName>
    </submittedName>
</protein>
<keyword evidence="3" id="KW-1185">Reference proteome</keyword>
<dbReference type="Proteomes" id="UP000828390">
    <property type="component" value="Unassembled WGS sequence"/>
</dbReference>
<feature type="region of interest" description="Disordered" evidence="1">
    <location>
        <begin position="1"/>
        <end position="27"/>
    </location>
</feature>
<name>A0A9D4QS39_DREPO</name>
<organism evidence="2 3">
    <name type="scientific">Dreissena polymorpha</name>
    <name type="common">Zebra mussel</name>
    <name type="synonym">Mytilus polymorpha</name>
    <dbReference type="NCBI Taxonomy" id="45954"/>
    <lineage>
        <taxon>Eukaryota</taxon>
        <taxon>Metazoa</taxon>
        <taxon>Spiralia</taxon>
        <taxon>Lophotrochozoa</taxon>
        <taxon>Mollusca</taxon>
        <taxon>Bivalvia</taxon>
        <taxon>Autobranchia</taxon>
        <taxon>Heteroconchia</taxon>
        <taxon>Euheterodonta</taxon>
        <taxon>Imparidentia</taxon>
        <taxon>Neoheterodontei</taxon>
        <taxon>Myida</taxon>
        <taxon>Dreissenoidea</taxon>
        <taxon>Dreissenidae</taxon>
        <taxon>Dreissena</taxon>
    </lineage>
</organism>
<evidence type="ECO:0000313" key="2">
    <source>
        <dbReference type="EMBL" id="KAH3840255.1"/>
    </source>
</evidence>
<evidence type="ECO:0000256" key="1">
    <source>
        <dbReference type="SAM" id="MobiDB-lite"/>
    </source>
</evidence>